<evidence type="ECO:0000256" key="5">
    <source>
        <dbReference type="ARBA" id="ARBA00023065"/>
    </source>
</evidence>
<dbReference type="Gene3D" id="1.20.5.110">
    <property type="match status" value="1"/>
</dbReference>
<evidence type="ECO:0000313" key="12">
    <source>
        <dbReference type="Proteomes" id="UP000298433"/>
    </source>
</evidence>
<feature type="transmembrane region" description="Helical" evidence="9">
    <location>
        <begin position="112"/>
        <end position="131"/>
    </location>
</feature>
<accession>A0A4R8XUI3</accession>
<feature type="domain" description="Potassium channel" evidence="10">
    <location>
        <begin position="142"/>
        <end position="199"/>
    </location>
</feature>
<dbReference type="AlphaFoldDB" id="A0A4R8XUI3"/>
<keyword evidence="7" id="KW-0407">Ion channel</keyword>
<name>A0A4R8XUI3_9MICO</name>
<evidence type="ECO:0000256" key="2">
    <source>
        <dbReference type="ARBA" id="ARBA00022448"/>
    </source>
</evidence>
<keyword evidence="4 9" id="KW-1133">Transmembrane helix</keyword>
<evidence type="ECO:0000256" key="4">
    <source>
        <dbReference type="ARBA" id="ARBA00022989"/>
    </source>
</evidence>
<comment type="subcellular location">
    <subcellularLocation>
        <location evidence="1">Membrane</location>
        <topology evidence="1">Multi-pass membrane protein</topology>
    </subcellularLocation>
</comment>
<dbReference type="PANTHER" id="PTHR11537">
    <property type="entry name" value="VOLTAGE-GATED POTASSIUM CHANNEL"/>
    <property type="match status" value="1"/>
</dbReference>
<evidence type="ECO:0000256" key="8">
    <source>
        <dbReference type="SAM" id="MobiDB-lite"/>
    </source>
</evidence>
<proteinExistence type="predicted"/>
<dbReference type="GO" id="GO:0005249">
    <property type="term" value="F:voltage-gated potassium channel activity"/>
    <property type="evidence" value="ECO:0007669"/>
    <property type="project" value="InterPro"/>
</dbReference>
<organism evidence="11 12">
    <name type="scientific">Cryobacterium cheniae</name>
    <dbReference type="NCBI Taxonomy" id="1259262"/>
    <lineage>
        <taxon>Bacteria</taxon>
        <taxon>Bacillati</taxon>
        <taxon>Actinomycetota</taxon>
        <taxon>Actinomycetes</taxon>
        <taxon>Micrococcales</taxon>
        <taxon>Microbacteriaceae</taxon>
        <taxon>Cryobacterium</taxon>
    </lineage>
</organism>
<feature type="transmembrane region" description="Helical" evidence="9">
    <location>
        <begin position="143"/>
        <end position="162"/>
    </location>
</feature>
<dbReference type="Pfam" id="PF07885">
    <property type="entry name" value="Ion_trans_2"/>
    <property type="match status" value="1"/>
</dbReference>
<evidence type="ECO:0000256" key="9">
    <source>
        <dbReference type="SAM" id="Phobius"/>
    </source>
</evidence>
<sequence>MDQARWEKIVQWPLLAASVLFLISYSWRVLADLDGPRNLLTLVVLVAAWLVFAVDYLVNLYLAPERRHWFITHLFDLVVVFLPVLRPLRLLRLVTLLPIFQRTPGQAVRSRVGLYLAAASSLLIWMGSLAVLDAERSAPRANITTVGDSVWWAFVTISTVGYGDYFPVTGTGRLVAVALMLGGVTLVGVITATLASWILERIVASGRTAELLVRHPGRGHTGPMLGELNDQEIDGVLHDAVIGRIGCHAGGQTYIVPVSYAYDGEHVYGHSGSGRKVAMMRDNPSVCFEVEHVDDLGNWRTVVAWGTFEELRGTDASASRELLVARFAPLLATAGAGYGSSATSSATAVPHLGPDGTPLPFRPLPDSRPASGAVPKPGPGPVRAHAPAPHPANHATDGSGQEAVLYRIRLTRKSGRFERS</sequence>
<dbReference type="InterPro" id="IPR013099">
    <property type="entry name" value="K_chnl_dom"/>
</dbReference>
<dbReference type="SUPFAM" id="SSF81324">
    <property type="entry name" value="Voltage-gated potassium channels"/>
    <property type="match status" value="1"/>
</dbReference>
<feature type="transmembrane region" description="Helical" evidence="9">
    <location>
        <begin position="174"/>
        <end position="199"/>
    </location>
</feature>
<keyword evidence="5" id="KW-0406">Ion transport</keyword>
<keyword evidence="12" id="KW-1185">Reference proteome</keyword>
<evidence type="ECO:0000313" key="11">
    <source>
        <dbReference type="EMBL" id="TFC82209.1"/>
    </source>
</evidence>
<dbReference type="Gene3D" id="1.10.287.70">
    <property type="match status" value="1"/>
</dbReference>
<evidence type="ECO:0000256" key="3">
    <source>
        <dbReference type="ARBA" id="ARBA00022692"/>
    </source>
</evidence>
<feature type="transmembrane region" description="Helical" evidence="9">
    <location>
        <begin position="9"/>
        <end position="27"/>
    </location>
</feature>
<reference evidence="11 12" key="1">
    <citation type="submission" date="2019-03" db="EMBL/GenBank/DDBJ databases">
        <title>Genomics of glacier-inhabiting Cryobacterium strains.</title>
        <authorList>
            <person name="Liu Q."/>
            <person name="Xin Y.-H."/>
        </authorList>
    </citation>
    <scope>NUCLEOTIDE SEQUENCE [LARGE SCALE GENOMIC DNA]</scope>
    <source>
        <strain evidence="11 12">TMT2-48-2</strain>
    </source>
</reference>
<feature type="transmembrane region" description="Helical" evidence="9">
    <location>
        <begin position="39"/>
        <end position="62"/>
    </location>
</feature>
<dbReference type="RefSeq" id="WP_134369220.1">
    <property type="nucleotide sequence ID" value="NZ_SOGN01000026.1"/>
</dbReference>
<feature type="region of interest" description="Disordered" evidence="8">
    <location>
        <begin position="342"/>
        <end position="403"/>
    </location>
</feature>
<dbReference type="InterPro" id="IPR028325">
    <property type="entry name" value="VG_K_chnl"/>
</dbReference>
<keyword evidence="6 9" id="KW-0472">Membrane</keyword>
<dbReference type="Proteomes" id="UP000298433">
    <property type="component" value="Unassembled WGS sequence"/>
</dbReference>
<dbReference type="OrthoDB" id="9799090at2"/>
<dbReference type="InterPro" id="IPR024747">
    <property type="entry name" value="Pyridox_Oxase-rel"/>
</dbReference>
<dbReference type="EMBL" id="SOGN01000026">
    <property type="protein sequence ID" value="TFC82209.1"/>
    <property type="molecule type" value="Genomic_DNA"/>
</dbReference>
<evidence type="ECO:0000256" key="1">
    <source>
        <dbReference type="ARBA" id="ARBA00004141"/>
    </source>
</evidence>
<dbReference type="GO" id="GO:0001508">
    <property type="term" value="P:action potential"/>
    <property type="evidence" value="ECO:0007669"/>
    <property type="project" value="TreeGrafter"/>
</dbReference>
<feature type="compositionally biased region" description="Low complexity" evidence="8">
    <location>
        <begin position="381"/>
        <end position="395"/>
    </location>
</feature>
<evidence type="ECO:0000256" key="6">
    <source>
        <dbReference type="ARBA" id="ARBA00023136"/>
    </source>
</evidence>
<keyword evidence="3 9" id="KW-0812">Transmembrane</keyword>
<protein>
    <recommendedName>
        <fullName evidence="10">Potassium channel domain-containing protein</fullName>
    </recommendedName>
</protein>
<dbReference type="Pfam" id="PF12900">
    <property type="entry name" value="Pyridox_ox_2"/>
    <property type="match status" value="1"/>
</dbReference>
<dbReference type="InterPro" id="IPR012349">
    <property type="entry name" value="Split_barrel_FMN-bd"/>
</dbReference>
<evidence type="ECO:0000256" key="7">
    <source>
        <dbReference type="ARBA" id="ARBA00023303"/>
    </source>
</evidence>
<dbReference type="InterPro" id="IPR027359">
    <property type="entry name" value="Volt_channel_dom_sf"/>
</dbReference>
<keyword evidence="2" id="KW-0813">Transport</keyword>
<dbReference type="SUPFAM" id="SSF50475">
    <property type="entry name" value="FMN-binding split barrel"/>
    <property type="match status" value="1"/>
</dbReference>
<dbReference type="PANTHER" id="PTHR11537:SF254">
    <property type="entry name" value="POTASSIUM VOLTAGE-GATED CHANNEL PROTEIN SHAB"/>
    <property type="match status" value="1"/>
</dbReference>
<dbReference type="Gene3D" id="1.20.120.350">
    <property type="entry name" value="Voltage-gated potassium channels. Chain C"/>
    <property type="match status" value="1"/>
</dbReference>
<evidence type="ECO:0000259" key="10">
    <source>
        <dbReference type="Pfam" id="PF07885"/>
    </source>
</evidence>
<gene>
    <name evidence="11" type="ORF">E3T23_04515</name>
</gene>
<dbReference type="Gene3D" id="2.30.110.10">
    <property type="entry name" value="Electron Transport, Fmn-binding Protein, Chain A"/>
    <property type="match status" value="1"/>
</dbReference>
<dbReference type="GO" id="GO:0008076">
    <property type="term" value="C:voltage-gated potassium channel complex"/>
    <property type="evidence" value="ECO:0007669"/>
    <property type="project" value="InterPro"/>
</dbReference>
<comment type="caution">
    <text evidence="11">The sequence shown here is derived from an EMBL/GenBank/DDBJ whole genome shotgun (WGS) entry which is preliminary data.</text>
</comment>